<keyword evidence="7" id="KW-0479">Metal-binding</keyword>
<feature type="region of interest" description="Disordered" evidence="15">
    <location>
        <begin position="214"/>
        <end position="236"/>
    </location>
</feature>
<evidence type="ECO:0000256" key="16">
    <source>
        <dbReference type="SAM" id="Phobius"/>
    </source>
</evidence>
<proteinExistence type="inferred from homology"/>
<dbReference type="InterPro" id="IPR013083">
    <property type="entry name" value="Znf_RING/FYVE/PHD"/>
</dbReference>
<evidence type="ECO:0000256" key="6">
    <source>
        <dbReference type="ARBA" id="ARBA00022692"/>
    </source>
</evidence>
<feature type="compositionally biased region" description="Polar residues" evidence="15">
    <location>
        <begin position="218"/>
        <end position="232"/>
    </location>
</feature>
<feature type="chain" id="PRO_5001598405" description="RING-type E3 ubiquitin transferase" evidence="17">
    <location>
        <begin position="44"/>
        <end position="420"/>
    </location>
</feature>
<dbReference type="PANTHER" id="PTHR14155">
    <property type="entry name" value="RING FINGER DOMAIN-CONTAINING"/>
    <property type="match status" value="1"/>
</dbReference>
<comment type="subcellular location">
    <subcellularLocation>
        <location evidence="2">Membrane</location>
        <topology evidence="2">Single-pass membrane protein</topology>
    </subcellularLocation>
</comment>
<protein>
    <recommendedName>
        <fullName evidence="4">RING-type E3 ubiquitin transferase</fullName>
        <ecNumber evidence="4">2.3.2.27</ecNumber>
    </recommendedName>
</protein>
<comment type="similarity">
    <text evidence="13">Belongs to the RING-type zinc finger family. ATL subfamily.</text>
</comment>
<feature type="transmembrane region" description="Helical" evidence="16">
    <location>
        <begin position="67"/>
        <end position="88"/>
    </location>
</feature>
<dbReference type="HOGENOM" id="CLU_035191_1_0_1"/>
<comment type="catalytic activity">
    <reaction evidence="1">
        <text>S-ubiquitinyl-[E2 ubiquitin-conjugating enzyme]-L-cysteine + [acceptor protein]-L-lysine = [E2 ubiquitin-conjugating enzyme]-L-cysteine + N(6)-ubiquitinyl-[acceptor protein]-L-lysine.</text>
        <dbReference type="EC" id="2.3.2.27"/>
    </reaction>
</comment>
<dbReference type="OMA" id="PDRWGFT"/>
<dbReference type="InParanoid" id="A0A061FLH6"/>
<dbReference type="PROSITE" id="PS50089">
    <property type="entry name" value="ZF_RING_2"/>
    <property type="match status" value="1"/>
</dbReference>
<gene>
    <name evidence="19" type="ORF">TCM_034441</name>
</gene>
<evidence type="ECO:0000256" key="11">
    <source>
        <dbReference type="ARBA" id="ARBA00022989"/>
    </source>
</evidence>
<keyword evidence="8 14" id="KW-0863">Zinc-finger</keyword>
<dbReference type="Pfam" id="PF13639">
    <property type="entry name" value="zf-RING_2"/>
    <property type="match status" value="1"/>
</dbReference>
<evidence type="ECO:0000256" key="15">
    <source>
        <dbReference type="SAM" id="MobiDB-lite"/>
    </source>
</evidence>
<evidence type="ECO:0000256" key="10">
    <source>
        <dbReference type="ARBA" id="ARBA00022833"/>
    </source>
</evidence>
<dbReference type="GO" id="GO:0061630">
    <property type="term" value="F:ubiquitin protein ligase activity"/>
    <property type="evidence" value="ECO:0007669"/>
    <property type="project" value="UniProtKB-EC"/>
</dbReference>
<dbReference type="FunFam" id="3.30.40.10:FF:000187">
    <property type="entry name" value="E3 ubiquitin-protein ligase ATL6"/>
    <property type="match status" value="1"/>
</dbReference>
<dbReference type="InterPro" id="IPR001841">
    <property type="entry name" value="Znf_RING"/>
</dbReference>
<keyword evidence="6 16" id="KW-0812">Transmembrane</keyword>
<evidence type="ECO:0000256" key="5">
    <source>
        <dbReference type="ARBA" id="ARBA00022679"/>
    </source>
</evidence>
<dbReference type="EMBL" id="CM001886">
    <property type="protein sequence ID" value="EOY15349.1"/>
    <property type="molecule type" value="Genomic_DNA"/>
</dbReference>
<dbReference type="Proteomes" id="UP000026915">
    <property type="component" value="Chromosome 8"/>
</dbReference>
<keyword evidence="20" id="KW-1185">Reference proteome</keyword>
<evidence type="ECO:0000256" key="9">
    <source>
        <dbReference type="ARBA" id="ARBA00022786"/>
    </source>
</evidence>
<keyword evidence="11 16" id="KW-1133">Transmembrane helix</keyword>
<sequence length="420" mass="47214">MNRGDCSRSFLRLRRQNHGLPCMARANSILFFLCFFSLSTSQSQTIPAPPPPSNSYEPVGPKFNPSMAIVMVVLVTAFFFMGFFSVYIRQCAQRRMRGGNWDASVNFGRPSRRLTRGLDASVIESFPTFLYSTVKGLKIGNDTLECAVCLNEFEDDETLRLIPKCSHVFHPDCIDAWLLSHSTCPVCRANLAPKPGEDISCPTVPVYGSELELENRPDNNNASNEMSRTEAVNQRRDVEPLDVNLVNSNTPIIQNRPPRSRSTGWMLTRLFPRSHSTGHLLVQPGENCERFTLRLPEDVRSELMNSNFSRSNSCLAFPRARSSRRGYRSRSLGRNYFNYERSDRPDRWGFTMTPPFFSRTGSLRSPKLVAGTGGDSDEALANPAKGLFKSIKSPFDRLFVGGEANLGEQSSDRLRPESQV</sequence>
<dbReference type="Gramene" id="EOY15349">
    <property type="protein sequence ID" value="EOY15349"/>
    <property type="gene ID" value="TCM_034441"/>
</dbReference>
<dbReference type="InterPro" id="IPR053238">
    <property type="entry name" value="RING-H2_zinc_finger"/>
</dbReference>
<feature type="signal peptide" evidence="17">
    <location>
        <begin position="1"/>
        <end position="43"/>
    </location>
</feature>
<evidence type="ECO:0000256" key="8">
    <source>
        <dbReference type="ARBA" id="ARBA00022771"/>
    </source>
</evidence>
<evidence type="ECO:0000256" key="7">
    <source>
        <dbReference type="ARBA" id="ARBA00022723"/>
    </source>
</evidence>
<reference evidence="19 20" key="1">
    <citation type="journal article" date="2013" name="Genome Biol.">
        <title>The genome sequence of the most widely cultivated cacao type and its use to identify candidate genes regulating pod color.</title>
        <authorList>
            <person name="Motamayor J.C."/>
            <person name="Mockaitis K."/>
            <person name="Schmutz J."/>
            <person name="Haiminen N."/>
            <person name="Iii D.L."/>
            <person name="Cornejo O."/>
            <person name="Findley S.D."/>
            <person name="Zheng P."/>
            <person name="Utro F."/>
            <person name="Royaert S."/>
            <person name="Saski C."/>
            <person name="Jenkins J."/>
            <person name="Podicheti R."/>
            <person name="Zhao M."/>
            <person name="Scheffler B.E."/>
            <person name="Stack J.C."/>
            <person name="Feltus F.A."/>
            <person name="Mustiga G.M."/>
            <person name="Amores F."/>
            <person name="Phillips W."/>
            <person name="Marelli J.P."/>
            <person name="May G.D."/>
            <person name="Shapiro H."/>
            <person name="Ma J."/>
            <person name="Bustamante C.D."/>
            <person name="Schnell R.J."/>
            <person name="Main D."/>
            <person name="Gilbert D."/>
            <person name="Parida L."/>
            <person name="Kuhn D.N."/>
        </authorList>
    </citation>
    <scope>NUCLEOTIDE SEQUENCE [LARGE SCALE GENOMIC DNA]</scope>
    <source>
        <strain evidence="20">cv. Matina 1-6</strain>
    </source>
</reference>
<dbReference type="SMART" id="SM00184">
    <property type="entry name" value="RING"/>
    <property type="match status" value="1"/>
</dbReference>
<evidence type="ECO:0000256" key="3">
    <source>
        <dbReference type="ARBA" id="ARBA00004906"/>
    </source>
</evidence>
<name>A0A061FLH6_THECC</name>
<dbReference type="AlphaFoldDB" id="A0A061FLH6"/>
<keyword evidence="10" id="KW-0862">Zinc</keyword>
<dbReference type="SUPFAM" id="SSF57850">
    <property type="entry name" value="RING/U-box"/>
    <property type="match status" value="1"/>
</dbReference>
<dbReference type="EC" id="2.3.2.27" evidence="4"/>
<dbReference type="GO" id="GO:0016020">
    <property type="term" value="C:membrane"/>
    <property type="evidence" value="ECO:0007669"/>
    <property type="project" value="UniProtKB-SubCell"/>
</dbReference>
<evidence type="ECO:0000256" key="17">
    <source>
        <dbReference type="SAM" id="SignalP"/>
    </source>
</evidence>
<comment type="pathway">
    <text evidence="3">Protein modification; protein ubiquitination.</text>
</comment>
<evidence type="ECO:0000256" key="4">
    <source>
        <dbReference type="ARBA" id="ARBA00012483"/>
    </source>
</evidence>
<evidence type="ECO:0000259" key="18">
    <source>
        <dbReference type="PROSITE" id="PS50089"/>
    </source>
</evidence>
<evidence type="ECO:0000256" key="14">
    <source>
        <dbReference type="PROSITE-ProRule" id="PRU00175"/>
    </source>
</evidence>
<keyword evidence="12 16" id="KW-0472">Membrane</keyword>
<evidence type="ECO:0000313" key="20">
    <source>
        <dbReference type="Proteomes" id="UP000026915"/>
    </source>
</evidence>
<dbReference type="CDD" id="cd16461">
    <property type="entry name" value="RING-H2_EL5-like"/>
    <property type="match status" value="1"/>
</dbReference>
<dbReference type="Gene3D" id="3.30.40.10">
    <property type="entry name" value="Zinc/RING finger domain, C3HC4 (zinc finger)"/>
    <property type="match status" value="1"/>
</dbReference>
<evidence type="ECO:0000256" key="13">
    <source>
        <dbReference type="ARBA" id="ARBA00024209"/>
    </source>
</evidence>
<dbReference type="eggNOG" id="KOG0800">
    <property type="taxonomic scope" value="Eukaryota"/>
</dbReference>
<evidence type="ECO:0000313" key="19">
    <source>
        <dbReference type="EMBL" id="EOY15349.1"/>
    </source>
</evidence>
<dbReference type="GO" id="GO:0008270">
    <property type="term" value="F:zinc ion binding"/>
    <property type="evidence" value="ECO:0007669"/>
    <property type="project" value="UniProtKB-KW"/>
</dbReference>
<evidence type="ECO:0000256" key="12">
    <source>
        <dbReference type="ARBA" id="ARBA00023136"/>
    </source>
</evidence>
<dbReference type="PANTHER" id="PTHR14155:SF583">
    <property type="entry name" value="RING-TYPE DOMAIN-CONTAINING PROTEIN"/>
    <property type="match status" value="1"/>
</dbReference>
<accession>A0A061FLH6</accession>
<evidence type="ECO:0000256" key="1">
    <source>
        <dbReference type="ARBA" id="ARBA00000900"/>
    </source>
</evidence>
<evidence type="ECO:0000256" key="2">
    <source>
        <dbReference type="ARBA" id="ARBA00004167"/>
    </source>
</evidence>
<feature type="domain" description="RING-type" evidence="18">
    <location>
        <begin position="146"/>
        <end position="188"/>
    </location>
</feature>
<organism evidence="19 20">
    <name type="scientific">Theobroma cacao</name>
    <name type="common">Cacao</name>
    <name type="synonym">Cocoa</name>
    <dbReference type="NCBI Taxonomy" id="3641"/>
    <lineage>
        <taxon>Eukaryota</taxon>
        <taxon>Viridiplantae</taxon>
        <taxon>Streptophyta</taxon>
        <taxon>Embryophyta</taxon>
        <taxon>Tracheophyta</taxon>
        <taxon>Spermatophyta</taxon>
        <taxon>Magnoliopsida</taxon>
        <taxon>eudicotyledons</taxon>
        <taxon>Gunneridae</taxon>
        <taxon>Pentapetalae</taxon>
        <taxon>rosids</taxon>
        <taxon>malvids</taxon>
        <taxon>Malvales</taxon>
        <taxon>Malvaceae</taxon>
        <taxon>Byttnerioideae</taxon>
        <taxon>Theobroma</taxon>
    </lineage>
</organism>
<keyword evidence="5" id="KW-0808">Transferase</keyword>
<keyword evidence="9" id="KW-0833">Ubl conjugation pathway</keyword>
<keyword evidence="17" id="KW-0732">Signal</keyword>